<evidence type="ECO:0000256" key="3">
    <source>
        <dbReference type="ARBA" id="ARBA00010609"/>
    </source>
</evidence>
<dbReference type="NCBIfam" id="TIGR03389">
    <property type="entry name" value="laccase"/>
    <property type="match status" value="1"/>
</dbReference>
<keyword evidence="10 13" id="KW-0186">Copper</keyword>
<comment type="cofactor">
    <cofactor evidence="13">
        <name>Cu cation</name>
        <dbReference type="ChEBI" id="CHEBI:23378"/>
    </cofactor>
    <text evidence="13">Binds 4 Cu cations per monomer.</text>
</comment>
<feature type="domain" description="Plastocyanin-like" evidence="15">
    <location>
        <begin position="425"/>
        <end position="559"/>
    </location>
</feature>
<keyword evidence="8 13" id="KW-0677">Repeat</keyword>
<comment type="catalytic activity">
    <reaction evidence="1 13">
        <text>4 hydroquinone + O2 = 4 benzosemiquinone + 2 H2O</text>
        <dbReference type="Rhea" id="RHEA:11276"/>
        <dbReference type="ChEBI" id="CHEBI:15377"/>
        <dbReference type="ChEBI" id="CHEBI:15379"/>
        <dbReference type="ChEBI" id="CHEBI:17594"/>
        <dbReference type="ChEBI" id="CHEBI:17977"/>
        <dbReference type="EC" id="1.10.3.2"/>
    </reaction>
</comment>
<evidence type="ECO:0000256" key="12">
    <source>
        <dbReference type="ARBA" id="ARBA00023185"/>
    </source>
</evidence>
<comment type="function">
    <text evidence="13">Lignin degradation and detoxification of lignin-derived products.</text>
</comment>
<keyword evidence="12 13" id="KW-0439">Lignin degradation</keyword>
<evidence type="ECO:0000256" key="5">
    <source>
        <dbReference type="ARBA" id="ARBA00022523"/>
    </source>
</evidence>
<evidence type="ECO:0000256" key="9">
    <source>
        <dbReference type="ARBA" id="ARBA00023002"/>
    </source>
</evidence>
<keyword evidence="7 13" id="KW-0479">Metal-binding</keyword>
<feature type="chain" id="PRO_5043104944" description="Laccase" evidence="13">
    <location>
        <begin position="25"/>
        <end position="576"/>
    </location>
</feature>
<protein>
    <recommendedName>
        <fullName evidence="4 13">Laccase</fullName>
        <ecNumber evidence="4 13">1.10.3.2</ecNumber>
    </recommendedName>
    <alternativeName>
        <fullName evidence="13">Benzenediol:oxygen oxidoreductase</fullName>
    </alternativeName>
    <alternativeName>
        <fullName evidence="13">Diphenol oxidase</fullName>
    </alternativeName>
    <alternativeName>
        <fullName evidence="13">Urishiol oxidase</fullName>
    </alternativeName>
</protein>
<evidence type="ECO:0000256" key="10">
    <source>
        <dbReference type="ARBA" id="ARBA00023008"/>
    </source>
</evidence>
<evidence type="ECO:0000313" key="17">
    <source>
        <dbReference type="EMBL" id="KAL0419199.1"/>
    </source>
</evidence>
<proteinExistence type="inferred from homology"/>
<evidence type="ECO:0000256" key="13">
    <source>
        <dbReference type="RuleBase" id="RU361119"/>
    </source>
</evidence>
<dbReference type="CDD" id="cd13897">
    <property type="entry name" value="CuRO_3_LCC_plant"/>
    <property type="match status" value="1"/>
</dbReference>
<dbReference type="FunFam" id="2.60.40.420:FF:000062">
    <property type="entry name" value="Laccase"/>
    <property type="match status" value="1"/>
</dbReference>
<keyword evidence="11" id="KW-0325">Glycoprotein</keyword>
<dbReference type="InterPro" id="IPR017761">
    <property type="entry name" value="Laccase"/>
</dbReference>
<reference evidence="17" key="1">
    <citation type="submission" date="2020-06" db="EMBL/GenBank/DDBJ databases">
        <authorList>
            <person name="Li T."/>
            <person name="Hu X."/>
            <person name="Zhang T."/>
            <person name="Song X."/>
            <person name="Zhang H."/>
            <person name="Dai N."/>
            <person name="Sheng W."/>
            <person name="Hou X."/>
            <person name="Wei L."/>
        </authorList>
    </citation>
    <scope>NUCLEOTIDE SEQUENCE</scope>
    <source>
        <strain evidence="17">G02</strain>
        <tissue evidence="17">Leaf</tissue>
    </source>
</reference>
<dbReference type="EMBL" id="JACGWJ010000005">
    <property type="protein sequence ID" value="KAL0419199.1"/>
    <property type="molecule type" value="Genomic_DNA"/>
</dbReference>
<keyword evidence="5 13" id="KW-0052">Apoplast</keyword>
<evidence type="ECO:0000256" key="8">
    <source>
        <dbReference type="ARBA" id="ARBA00022737"/>
    </source>
</evidence>
<dbReference type="InterPro" id="IPR034285">
    <property type="entry name" value="CuRO_2_LCC"/>
</dbReference>
<dbReference type="SUPFAM" id="SSF49503">
    <property type="entry name" value="Cupredoxins"/>
    <property type="match status" value="3"/>
</dbReference>
<dbReference type="InterPro" id="IPR002355">
    <property type="entry name" value="Cu_oxidase_Cu_BS"/>
</dbReference>
<dbReference type="GO" id="GO:0046274">
    <property type="term" value="P:lignin catabolic process"/>
    <property type="evidence" value="ECO:0007669"/>
    <property type="project" value="UniProtKB-KW"/>
</dbReference>
<accession>A0AAW2UPE3</accession>
<dbReference type="PROSITE" id="PS00079">
    <property type="entry name" value="MULTICOPPER_OXIDASE1"/>
    <property type="match status" value="1"/>
</dbReference>
<evidence type="ECO:0000256" key="1">
    <source>
        <dbReference type="ARBA" id="ARBA00000349"/>
    </source>
</evidence>
<comment type="caution">
    <text evidence="17">The sequence shown here is derived from an EMBL/GenBank/DDBJ whole genome shotgun (WGS) entry which is preliminary data.</text>
</comment>
<dbReference type="Gene3D" id="2.60.40.420">
    <property type="entry name" value="Cupredoxins - blue copper proteins"/>
    <property type="match status" value="3"/>
</dbReference>
<evidence type="ECO:0000259" key="15">
    <source>
        <dbReference type="Pfam" id="PF07731"/>
    </source>
</evidence>
<dbReference type="InterPro" id="IPR045087">
    <property type="entry name" value="Cu-oxidase_fam"/>
</dbReference>
<dbReference type="GO" id="GO:0005507">
    <property type="term" value="F:copper ion binding"/>
    <property type="evidence" value="ECO:0007669"/>
    <property type="project" value="InterPro"/>
</dbReference>
<dbReference type="CDD" id="cd13875">
    <property type="entry name" value="CuRO_2_LCC_plant"/>
    <property type="match status" value="1"/>
</dbReference>
<dbReference type="InterPro" id="IPR008972">
    <property type="entry name" value="Cupredoxin"/>
</dbReference>
<dbReference type="Pfam" id="PF07732">
    <property type="entry name" value="Cu-oxidase_3"/>
    <property type="match status" value="1"/>
</dbReference>
<dbReference type="Pfam" id="PF07731">
    <property type="entry name" value="Cu-oxidase_2"/>
    <property type="match status" value="1"/>
</dbReference>
<dbReference type="InterPro" id="IPR011707">
    <property type="entry name" value="Cu-oxidase-like_N"/>
</dbReference>
<evidence type="ECO:0000259" key="14">
    <source>
        <dbReference type="Pfam" id="PF00394"/>
    </source>
</evidence>
<dbReference type="CDD" id="cd13849">
    <property type="entry name" value="CuRO_1_LCC_plant"/>
    <property type="match status" value="1"/>
</dbReference>
<dbReference type="InterPro" id="IPR001117">
    <property type="entry name" value="Cu-oxidase_2nd"/>
</dbReference>
<comment type="subcellular location">
    <subcellularLocation>
        <location evidence="2 13">Secreted</location>
        <location evidence="2 13">Extracellular space</location>
        <location evidence="2 13">Apoplast</location>
    </subcellularLocation>
</comment>
<sequence length="576" mass="64005">MQKSSIVCVTTLLALILSFYSADAETHYHQFVVQQTPVKRLCKTHNIITVNGQFPGPTLQVRDGDTLVIKVVNSARYNVTLHWHGIRQMRTPWADGPEYVTQCPIQPGASYTYRFTIENQDGTLWWHAHSRWLRATVYGALIIYPNSAFPIPSQSPQRRSLYFLLLVNFSTGEWWDRDIISVLRQATFTGAAPNVSDAYTINGQPGDLYRCSSKETTKFYVKSGETVLLRIINAALNQELFFTVANHMLTVVGNDATYNKPFATRVVMLGPGQTTNVLLTANQVAGRYYMATRAYATAQNAAFDNTTATAILEYDSVPCPSKTGVAARPLMPILPRFNDTATVTAFTSQLRSLPSKNAKVPTQIDENLFFTVGLGLVNCMPGPRCQGPNNTRFAASMNNISFVLPRRTSLLQAYYQNIPGVYTTDFPPVPPVTFDYTGNVSRGLWQPRFGTKLYNLKFGSNVQIVLQDTAIVTTEDHPIHLHGYHFYVVGQGFGNFNPSVDTAQFNLIDPPVRNTINVPVGGWAVIRFVADNPGVWLMHCHIDSHLTWGLAMAFLVENGPGELQSIEAPPPDLPPC</sequence>
<dbReference type="PROSITE" id="PS00080">
    <property type="entry name" value="MULTICOPPER_OXIDASE2"/>
    <property type="match status" value="1"/>
</dbReference>
<keyword evidence="9 13" id="KW-0560">Oxidoreductase</keyword>
<reference evidence="17" key="2">
    <citation type="journal article" date="2024" name="Plant">
        <title>Genomic evolution and insights into agronomic trait innovations of Sesamum species.</title>
        <authorList>
            <person name="Miao H."/>
            <person name="Wang L."/>
            <person name="Qu L."/>
            <person name="Liu H."/>
            <person name="Sun Y."/>
            <person name="Le M."/>
            <person name="Wang Q."/>
            <person name="Wei S."/>
            <person name="Zheng Y."/>
            <person name="Lin W."/>
            <person name="Duan Y."/>
            <person name="Cao H."/>
            <person name="Xiong S."/>
            <person name="Wang X."/>
            <person name="Wei L."/>
            <person name="Li C."/>
            <person name="Ma Q."/>
            <person name="Ju M."/>
            <person name="Zhao R."/>
            <person name="Li G."/>
            <person name="Mu C."/>
            <person name="Tian Q."/>
            <person name="Mei H."/>
            <person name="Zhang T."/>
            <person name="Gao T."/>
            <person name="Zhang H."/>
        </authorList>
    </citation>
    <scope>NUCLEOTIDE SEQUENCE</scope>
    <source>
        <strain evidence="17">G02</strain>
    </source>
</reference>
<dbReference type="PANTHER" id="PTHR11709:SF68">
    <property type="entry name" value="LACCASE-13"/>
    <property type="match status" value="1"/>
</dbReference>
<dbReference type="GO" id="GO:0048046">
    <property type="term" value="C:apoplast"/>
    <property type="evidence" value="ECO:0007669"/>
    <property type="project" value="UniProtKB-SubCell"/>
</dbReference>
<evidence type="ECO:0000256" key="11">
    <source>
        <dbReference type="ARBA" id="ARBA00023180"/>
    </source>
</evidence>
<dbReference type="FunFam" id="2.60.40.420:FF:000049">
    <property type="entry name" value="Laccase"/>
    <property type="match status" value="1"/>
</dbReference>
<evidence type="ECO:0000259" key="16">
    <source>
        <dbReference type="Pfam" id="PF07732"/>
    </source>
</evidence>
<dbReference type="InterPro" id="IPR033138">
    <property type="entry name" value="Cu_oxidase_CS"/>
</dbReference>
<dbReference type="PANTHER" id="PTHR11709">
    <property type="entry name" value="MULTI-COPPER OXIDASE"/>
    <property type="match status" value="1"/>
</dbReference>
<evidence type="ECO:0000256" key="6">
    <source>
        <dbReference type="ARBA" id="ARBA00022525"/>
    </source>
</evidence>
<dbReference type="InterPro" id="IPR011706">
    <property type="entry name" value="Cu-oxidase_C"/>
</dbReference>
<dbReference type="GO" id="GO:0052716">
    <property type="term" value="F:hydroquinone:oxygen oxidoreductase activity"/>
    <property type="evidence" value="ECO:0007669"/>
    <property type="project" value="UniProtKB-EC"/>
</dbReference>
<name>A0AAW2UPE3_SESRA</name>
<organism evidence="17">
    <name type="scientific">Sesamum radiatum</name>
    <name type="common">Black benniseed</name>
    <dbReference type="NCBI Taxonomy" id="300843"/>
    <lineage>
        <taxon>Eukaryota</taxon>
        <taxon>Viridiplantae</taxon>
        <taxon>Streptophyta</taxon>
        <taxon>Embryophyta</taxon>
        <taxon>Tracheophyta</taxon>
        <taxon>Spermatophyta</taxon>
        <taxon>Magnoliopsida</taxon>
        <taxon>eudicotyledons</taxon>
        <taxon>Gunneridae</taxon>
        <taxon>Pentapetalae</taxon>
        <taxon>asterids</taxon>
        <taxon>lamiids</taxon>
        <taxon>Lamiales</taxon>
        <taxon>Pedaliaceae</taxon>
        <taxon>Sesamum</taxon>
    </lineage>
</organism>
<evidence type="ECO:0000256" key="2">
    <source>
        <dbReference type="ARBA" id="ARBA00004271"/>
    </source>
</evidence>
<evidence type="ECO:0000256" key="4">
    <source>
        <dbReference type="ARBA" id="ARBA00012297"/>
    </source>
</evidence>
<feature type="signal peptide" evidence="13">
    <location>
        <begin position="1"/>
        <end position="24"/>
    </location>
</feature>
<dbReference type="AlphaFoldDB" id="A0AAW2UPE3"/>
<comment type="similarity">
    <text evidence="3 13">Belongs to the multicopper oxidase family.</text>
</comment>
<dbReference type="EC" id="1.10.3.2" evidence="4 13"/>
<dbReference type="InterPro" id="IPR034288">
    <property type="entry name" value="CuRO_1_LCC"/>
</dbReference>
<feature type="domain" description="Plastocyanin-like" evidence="14">
    <location>
        <begin position="171"/>
        <end position="315"/>
    </location>
</feature>
<dbReference type="Pfam" id="PF00394">
    <property type="entry name" value="Cu-oxidase"/>
    <property type="match status" value="1"/>
</dbReference>
<evidence type="ECO:0000256" key="7">
    <source>
        <dbReference type="ARBA" id="ARBA00022723"/>
    </source>
</evidence>
<feature type="domain" description="Plastocyanin-like" evidence="16">
    <location>
        <begin position="33"/>
        <end position="146"/>
    </location>
</feature>
<keyword evidence="13" id="KW-0732">Signal</keyword>
<gene>
    <name evidence="17" type="ORF">Sradi_1333400</name>
</gene>
<dbReference type="InterPro" id="IPR034289">
    <property type="entry name" value="CuRO_3_LCC"/>
</dbReference>
<keyword evidence="6 13" id="KW-0964">Secreted</keyword>